<comment type="caution">
    <text evidence="3">The sequence shown here is derived from an EMBL/GenBank/DDBJ whole genome shotgun (WGS) entry which is preliminary data.</text>
</comment>
<evidence type="ECO:0000313" key="4">
    <source>
        <dbReference type="Proteomes" id="UP000317243"/>
    </source>
</evidence>
<dbReference type="GO" id="GO:0004519">
    <property type="term" value="F:endonuclease activity"/>
    <property type="evidence" value="ECO:0007669"/>
    <property type="project" value="InterPro"/>
</dbReference>
<reference evidence="3 4" key="1">
    <citation type="submission" date="2019-02" db="EMBL/GenBank/DDBJ databases">
        <title>Deep-cultivation of Planctomycetes and their phenomic and genomic characterization uncovers novel biology.</title>
        <authorList>
            <person name="Wiegand S."/>
            <person name="Jogler M."/>
            <person name="Boedeker C."/>
            <person name="Pinto D."/>
            <person name="Vollmers J."/>
            <person name="Rivas-Marin E."/>
            <person name="Kohn T."/>
            <person name="Peeters S.H."/>
            <person name="Heuer A."/>
            <person name="Rast P."/>
            <person name="Oberbeckmann S."/>
            <person name="Bunk B."/>
            <person name="Jeske O."/>
            <person name="Meyerdierks A."/>
            <person name="Storesund J.E."/>
            <person name="Kallscheuer N."/>
            <person name="Luecker S."/>
            <person name="Lage O.M."/>
            <person name="Pohl T."/>
            <person name="Merkel B.J."/>
            <person name="Hornburger P."/>
            <person name="Mueller R.-W."/>
            <person name="Bruemmer F."/>
            <person name="Labrenz M."/>
            <person name="Spormann A.M."/>
            <person name="Op Den Camp H."/>
            <person name="Overmann J."/>
            <person name="Amann R."/>
            <person name="Jetten M.S.M."/>
            <person name="Mascher T."/>
            <person name="Medema M.H."/>
            <person name="Devos D.P."/>
            <person name="Kaster A.-K."/>
            <person name="Ovreas L."/>
            <person name="Rohde M."/>
            <person name="Galperin M.Y."/>
            <person name="Jogler C."/>
        </authorList>
    </citation>
    <scope>NUCLEOTIDE SEQUENCE [LARGE SCALE GENOMIC DNA]</scope>
    <source>
        <strain evidence="3 4">KOR42</strain>
    </source>
</reference>
<evidence type="ECO:0000256" key="1">
    <source>
        <dbReference type="SAM" id="MobiDB-lite"/>
    </source>
</evidence>
<dbReference type="InterPro" id="IPR046454">
    <property type="entry name" value="GpA_endonuclease"/>
</dbReference>
<dbReference type="Pfam" id="PF20454">
    <property type="entry name" value="GpA_nuclease"/>
    <property type="match status" value="1"/>
</dbReference>
<organism evidence="3 4">
    <name type="scientific">Thalassoglobus neptunius</name>
    <dbReference type="NCBI Taxonomy" id="1938619"/>
    <lineage>
        <taxon>Bacteria</taxon>
        <taxon>Pseudomonadati</taxon>
        <taxon>Planctomycetota</taxon>
        <taxon>Planctomycetia</taxon>
        <taxon>Planctomycetales</taxon>
        <taxon>Planctomycetaceae</taxon>
        <taxon>Thalassoglobus</taxon>
    </lineage>
</organism>
<sequence length="781" mass="88297">MPRLKPPTPPSTGLPHGWPELAAAATTKDQRDLLNTLARRIERADLILHSVDGLGQHCLDVAEVDQLLEIVRDIAPARSTPPASTPYERQRQRSARYQLDKSRQVREIGPLPPIDNPKRRSHAERDLKFYLETYHAPAFPFAWSQDHLLLIKRAEVVIRQGALFALAMPRGSGKTTLCRHACQWAINYGFHRYVFLIGANEDKGEEALQTIQQDYEGNAELLADFPEICFPLVKLDGIHNRAKGQLLNGQRTRVKFQKRTLILPTVANSPSSGAVIKAGGLLSSLRGANQRMANGTIERPSLLLIDDPQTRESAESPDQSSTRTRIISADVLGMSGPGGEIAALMPCTVIAPGDMADTILDTEKHPSWRGVRTSMLLSFPENMELWEEYWDIFTRALQGMGDEEAEAIPAVATEFYRQHQKAMDKGARVSWDARKRPDEPSAIQHAMNLFLRDEAAFFSEYQNDPRDPNADEELLTASEIVTRTNNFARGEIPHEVDWLTLFVDCHKRALMWMVMGFEWNFSGYVIDYGCFPEQPRPTFKMRRANPTLQMKYRGSGVEGALYKGLTELIGGLLERTWSRADGTALQIERGMIDQQYLTSTVHKVIRDQKWTKTIYPSIGRELTPGETPISQYRRKPGEVLGQEFIVRRGRGTLRQVMVDANYWKSFSLRRLATNIGDPGSCTLFGYESKNSNGKRRKANHEFLATQLTSESRTRIIGGERATDMFRLKPGGENHWFDCFYNCHTLGSWVGARTTGQRESTTRTRNRKSLAERRAAKRSKSR</sequence>
<dbReference type="Proteomes" id="UP000317243">
    <property type="component" value="Unassembled WGS sequence"/>
</dbReference>
<name>A0A5C5VWK0_9PLAN</name>
<proteinExistence type="predicted"/>
<dbReference type="EMBL" id="SIHI01000034">
    <property type="protein sequence ID" value="TWT43056.1"/>
    <property type="molecule type" value="Genomic_DNA"/>
</dbReference>
<dbReference type="SUPFAM" id="SSF52540">
    <property type="entry name" value="P-loop containing nucleoside triphosphate hydrolases"/>
    <property type="match status" value="1"/>
</dbReference>
<accession>A0A5C5VWK0</accession>
<protein>
    <submittedName>
        <fullName evidence="3">Phage terminase large subunit (GpA)</fullName>
    </submittedName>
</protein>
<gene>
    <name evidence="3" type="ORF">KOR42_45160</name>
</gene>
<dbReference type="RefSeq" id="WP_197441424.1">
    <property type="nucleotide sequence ID" value="NZ_SIHI01000034.1"/>
</dbReference>
<dbReference type="AlphaFoldDB" id="A0A5C5VWK0"/>
<feature type="region of interest" description="Disordered" evidence="1">
    <location>
        <begin position="78"/>
        <end position="99"/>
    </location>
</feature>
<feature type="domain" description="Terminase large subunit GpA endonuclease" evidence="2">
    <location>
        <begin position="473"/>
        <end position="749"/>
    </location>
</feature>
<evidence type="ECO:0000313" key="3">
    <source>
        <dbReference type="EMBL" id="TWT43056.1"/>
    </source>
</evidence>
<feature type="region of interest" description="Disordered" evidence="1">
    <location>
        <begin position="751"/>
        <end position="781"/>
    </location>
</feature>
<dbReference type="InterPro" id="IPR027417">
    <property type="entry name" value="P-loop_NTPase"/>
</dbReference>
<evidence type="ECO:0000259" key="2">
    <source>
        <dbReference type="Pfam" id="PF20454"/>
    </source>
</evidence>
<keyword evidence="4" id="KW-1185">Reference proteome</keyword>